<evidence type="ECO:0000313" key="1">
    <source>
        <dbReference type="EMBL" id="PSW20284.1"/>
    </source>
</evidence>
<comment type="caution">
    <text evidence="1">The sequence shown here is derived from an EMBL/GenBank/DDBJ whole genome shotgun (WGS) entry which is preliminary data.</text>
</comment>
<dbReference type="EMBL" id="PYMA01000004">
    <property type="protein sequence ID" value="PSW20284.1"/>
    <property type="molecule type" value="Genomic_DNA"/>
</dbReference>
<accession>A0A2T3NVH8</accession>
<gene>
    <name evidence="1" type="ORF">C9I98_09540</name>
</gene>
<proteinExistence type="predicted"/>
<evidence type="ECO:0000313" key="2">
    <source>
        <dbReference type="Proteomes" id="UP000241771"/>
    </source>
</evidence>
<sequence length="91" mass="10568">MKPYSQKSPEYVSRGVYQLGGSIYLTISAFKNSIDDTHTNYFSVNHEESLVLADMGVRFIETKEEGIASSIKAFPFRQLKYLYQEKNYFNH</sequence>
<keyword evidence="2" id="KW-1185">Reference proteome</keyword>
<protein>
    <submittedName>
        <fullName evidence="1">Uncharacterized protein</fullName>
    </submittedName>
</protein>
<name>A0A2T3NVH8_9GAMM</name>
<dbReference type="Proteomes" id="UP000241771">
    <property type="component" value="Unassembled WGS sequence"/>
</dbReference>
<organism evidence="1 2">
    <name type="scientific">Photobacterium sanctipauli</name>
    <dbReference type="NCBI Taxonomy" id="1342794"/>
    <lineage>
        <taxon>Bacteria</taxon>
        <taxon>Pseudomonadati</taxon>
        <taxon>Pseudomonadota</taxon>
        <taxon>Gammaproteobacteria</taxon>
        <taxon>Vibrionales</taxon>
        <taxon>Vibrionaceae</taxon>
        <taxon>Photobacterium</taxon>
    </lineage>
</organism>
<reference evidence="1 2" key="1">
    <citation type="submission" date="2018-01" db="EMBL/GenBank/DDBJ databases">
        <title>Whole genome sequencing of Histamine producing bacteria.</title>
        <authorList>
            <person name="Butler K."/>
        </authorList>
    </citation>
    <scope>NUCLEOTIDE SEQUENCE [LARGE SCALE GENOMIC DNA]</scope>
    <source>
        <strain evidence="1 2">DSM 100436</strain>
    </source>
</reference>
<dbReference type="AlphaFoldDB" id="A0A2T3NVH8"/>